<reference evidence="2 3" key="1">
    <citation type="submission" date="2016-10" db="EMBL/GenBank/DDBJ databases">
        <authorList>
            <person name="de Groot N.N."/>
        </authorList>
    </citation>
    <scope>NUCLEOTIDE SEQUENCE [LARGE SCALE GENOMIC DNA]</scope>
    <source>
        <strain evidence="2 3">DSM 44778</strain>
    </source>
</reference>
<proteinExistence type="predicted"/>
<evidence type="ECO:0000256" key="1">
    <source>
        <dbReference type="SAM" id="MobiDB-lite"/>
    </source>
</evidence>
<accession>A0A1I3VBB9</accession>
<evidence type="ECO:0000313" key="3">
    <source>
        <dbReference type="Proteomes" id="UP000199545"/>
    </source>
</evidence>
<feature type="compositionally biased region" description="Acidic residues" evidence="1">
    <location>
        <begin position="1"/>
        <end position="10"/>
    </location>
</feature>
<gene>
    <name evidence="2" type="ORF">SAMN05421852_1405</name>
</gene>
<dbReference type="EMBL" id="FORR01000040">
    <property type="protein sequence ID" value="SFJ92289.1"/>
    <property type="molecule type" value="Genomic_DNA"/>
</dbReference>
<dbReference type="AlphaFoldDB" id="A0A1I3VBB9"/>
<dbReference type="STRING" id="46223.SAMN05421852_1405"/>
<keyword evidence="3" id="KW-1185">Reference proteome</keyword>
<name>A0A1I3VBB9_9BACL</name>
<feature type="region of interest" description="Disordered" evidence="1">
    <location>
        <begin position="1"/>
        <end position="20"/>
    </location>
</feature>
<dbReference type="Proteomes" id="UP000199545">
    <property type="component" value="Unassembled WGS sequence"/>
</dbReference>
<dbReference type="RefSeq" id="WP_175482562.1">
    <property type="nucleotide sequence ID" value="NZ_FORR01000040.1"/>
</dbReference>
<protein>
    <submittedName>
        <fullName evidence="2">Uncharacterized protein</fullName>
    </submittedName>
</protein>
<sequence length="51" mass="5944">MGWFDEDTERDEEKFRSGECPRCDSHDIEVREGFSSTTFVCNDCQHNLTIA</sequence>
<feature type="compositionally biased region" description="Basic and acidic residues" evidence="1">
    <location>
        <begin position="11"/>
        <end position="20"/>
    </location>
</feature>
<evidence type="ECO:0000313" key="2">
    <source>
        <dbReference type="EMBL" id="SFJ92289.1"/>
    </source>
</evidence>
<organism evidence="2 3">
    <name type="scientific">Thermoflavimicrobium dichotomicum</name>
    <dbReference type="NCBI Taxonomy" id="46223"/>
    <lineage>
        <taxon>Bacteria</taxon>
        <taxon>Bacillati</taxon>
        <taxon>Bacillota</taxon>
        <taxon>Bacilli</taxon>
        <taxon>Bacillales</taxon>
        <taxon>Thermoactinomycetaceae</taxon>
        <taxon>Thermoflavimicrobium</taxon>
    </lineage>
</organism>